<accession>R7QQB7</accession>
<dbReference type="GeneID" id="17318705"/>
<organism evidence="1 2">
    <name type="scientific">Chondrus crispus</name>
    <name type="common">Carrageen Irish moss</name>
    <name type="synonym">Polymorpha crispa</name>
    <dbReference type="NCBI Taxonomy" id="2769"/>
    <lineage>
        <taxon>Eukaryota</taxon>
        <taxon>Rhodophyta</taxon>
        <taxon>Florideophyceae</taxon>
        <taxon>Rhodymeniophycidae</taxon>
        <taxon>Gigartinales</taxon>
        <taxon>Gigartinaceae</taxon>
        <taxon>Chondrus</taxon>
    </lineage>
</organism>
<dbReference type="EMBL" id="HG002228">
    <property type="protein sequence ID" value="CDF40692.1"/>
    <property type="molecule type" value="Genomic_DNA"/>
</dbReference>
<dbReference type="AlphaFoldDB" id="R7QQB7"/>
<dbReference type="Proteomes" id="UP000012073">
    <property type="component" value="Unassembled WGS sequence"/>
</dbReference>
<reference evidence="2" key="1">
    <citation type="journal article" date="2013" name="Proc. Natl. Acad. Sci. U.S.A.">
        <title>Genome structure and metabolic features in the red seaweed Chondrus crispus shed light on evolution of the Archaeplastida.</title>
        <authorList>
            <person name="Collen J."/>
            <person name="Porcel B."/>
            <person name="Carre W."/>
            <person name="Ball S.G."/>
            <person name="Chaparro C."/>
            <person name="Tonon T."/>
            <person name="Barbeyron T."/>
            <person name="Michel G."/>
            <person name="Noel B."/>
            <person name="Valentin K."/>
            <person name="Elias M."/>
            <person name="Artiguenave F."/>
            <person name="Arun A."/>
            <person name="Aury J.M."/>
            <person name="Barbosa-Neto J.F."/>
            <person name="Bothwell J.H."/>
            <person name="Bouget F.Y."/>
            <person name="Brillet L."/>
            <person name="Cabello-Hurtado F."/>
            <person name="Capella-Gutierrez S."/>
            <person name="Charrier B."/>
            <person name="Cladiere L."/>
            <person name="Cock J.M."/>
            <person name="Coelho S.M."/>
            <person name="Colleoni C."/>
            <person name="Czjzek M."/>
            <person name="Da Silva C."/>
            <person name="Delage L."/>
            <person name="Denoeud F."/>
            <person name="Deschamps P."/>
            <person name="Dittami S.M."/>
            <person name="Gabaldon T."/>
            <person name="Gachon C.M."/>
            <person name="Groisillier A."/>
            <person name="Herve C."/>
            <person name="Jabbari K."/>
            <person name="Katinka M."/>
            <person name="Kloareg B."/>
            <person name="Kowalczyk N."/>
            <person name="Labadie K."/>
            <person name="Leblanc C."/>
            <person name="Lopez P.J."/>
            <person name="McLachlan D.H."/>
            <person name="Meslet-Cladiere L."/>
            <person name="Moustafa A."/>
            <person name="Nehr Z."/>
            <person name="Nyvall Collen P."/>
            <person name="Panaud O."/>
            <person name="Partensky F."/>
            <person name="Poulain J."/>
            <person name="Rensing S.A."/>
            <person name="Rousvoal S."/>
            <person name="Samson G."/>
            <person name="Symeonidi A."/>
            <person name="Weissenbach J."/>
            <person name="Zambounis A."/>
            <person name="Wincker P."/>
            <person name="Boyen C."/>
        </authorList>
    </citation>
    <scope>NUCLEOTIDE SEQUENCE [LARGE SCALE GENOMIC DNA]</scope>
    <source>
        <strain evidence="2">cv. Stackhouse</strain>
    </source>
</reference>
<proteinExistence type="predicted"/>
<evidence type="ECO:0000313" key="1">
    <source>
        <dbReference type="EMBL" id="CDF40692.1"/>
    </source>
</evidence>
<keyword evidence="2" id="KW-1185">Reference proteome</keyword>
<dbReference type="Gramene" id="CDF40692">
    <property type="protein sequence ID" value="CDF40692"/>
    <property type="gene ID" value="CHC_T00007401001"/>
</dbReference>
<sequence length="79" mass="8794">MCNAGVMRADSEGVEQDRKGEFWRARKRQAGRRVAFRHGAANACREHSVLRHTASDLAEHAPRCTEATYGGGTLERHCV</sequence>
<protein>
    <submittedName>
        <fullName evidence="1">Uncharacterized protein</fullName>
    </submittedName>
</protein>
<gene>
    <name evidence="1" type="ORF">CHC_T00007401001</name>
</gene>
<dbReference type="KEGG" id="ccp:CHC_T00007401001"/>
<evidence type="ECO:0000313" key="2">
    <source>
        <dbReference type="Proteomes" id="UP000012073"/>
    </source>
</evidence>
<dbReference type="RefSeq" id="XP_005710986.1">
    <property type="nucleotide sequence ID" value="XM_005710929.1"/>
</dbReference>
<name>R7QQB7_CHOCR</name>